<evidence type="ECO:0000256" key="1">
    <source>
        <dbReference type="SAM" id="MobiDB-lite"/>
    </source>
</evidence>
<protein>
    <submittedName>
        <fullName evidence="2">Uncharacterized protein</fullName>
    </submittedName>
</protein>
<keyword evidence="3" id="KW-1185">Reference proteome</keyword>
<accession>A0A4Z2IH42</accession>
<evidence type="ECO:0000313" key="3">
    <source>
        <dbReference type="Proteomes" id="UP000314294"/>
    </source>
</evidence>
<comment type="caution">
    <text evidence="2">The sequence shown here is derived from an EMBL/GenBank/DDBJ whole genome shotgun (WGS) entry which is preliminary data.</text>
</comment>
<sequence>MDGGQRAVHPPEEEDGVRERSHRQVKVLHRQAKHGVLRNTEQRLPVASVAPRRSPVRIEVQHGHVVAERRGQPFSFQGELFQQDFGCIVAFLQQHHTSTVIGSGSSCHHGSRSPEDEVVVVLVERGRQSLLAGAKHLVASGPALTEMPTPSLFTRRGQFRVRMGVKATKRHTEAKEIPTEIQATHWDKWIASISVVREQQITPQLSTRPAGSDGLISAAPGSFHQSLPEFVHLANQEGF</sequence>
<gene>
    <name evidence="2" type="ORF">EYF80_012653</name>
</gene>
<evidence type="ECO:0000313" key="2">
    <source>
        <dbReference type="EMBL" id="TNN77015.1"/>
    </source>
</evidence>
<organism evidence="2 3">
    <name type="scientific">Liparis tanakae</name>
    <name type="common">Tanaka's snailfish</name>
    <dbReference type="NCBI Taxonomy" id="230148"/>
    <lineage>
        <taxon>Eukaryota</taxon>
        <taxon>Metazoa</taxon>
        <taxon>Chordata</taxon>
        <taxon>Craniata</taxon>
        <taxon>Vertebrata</taxon>
        <taxon>Euteleostomi</taxon>
        <taxon>Actinopterygii</taxon>
        <taxon>Neopterygii</taxon>
        <taxon>Teleostei</taxon>
        <taxon>Neoteleostei</taxon>
        <taxon>Acanthomorphata</taxon>
        <taxon>Eupercaria</taxon>
        <taxon>Perciformes</taxon>
        <taxon>Cottioidei</taxon>
        <taxon>Cottales</taxon>
        <taxon>Liparidae</taxon>
        <taxon>Liparis</taxon>
    </lineage>
</organism>
<reference evidence="2 3" key="1">
    <citation type="submission" date="2019-03" db="EMBL/GenBank/DDBJ databases">
        <title>First draft genome of Liparis tanakae, snailfish: a comprehensive survey of snailfish specific genes.</title>
        <authorList>
            <person name="Kim W."/>
            <person name="Song I."/>
            <person name="Jeong J.-H."/>
            <person name="Kim D."/>
            <person name="Kim S."/>
            <person name="Ryu S."/>
            <person name="Song J.Y."/>
            <person name="Lee S.K."/>
        </authorList>
    </citation>
    <scope>NUCLEOTIDE SEQUENCE [LARGE SCALE GENOMIC DNA]</scope>
    <source>
        <tissue evidence="2">Muscle</tissue>
    </source>
</reference>
<name>A0A4Z2IH42_9TELE</name>
<proteinExistence type="predicted"/>
<feature type="region of interest" description="Disordered" evidence="1">
    <location>
        <begin position="1"/>
        <end position="23"/>
    </location>
</feature>
<dbReference type="Proteomes" id="UP000314294">
    <property type="component" value="Unassembled WGS sequence"/>
</dbReference>
<dbReference type="EMBL" id="SRLO01000087">
    <property type="protein sequence ID" value="TNN77015.1"/>
    <property type="molecule type" value="Genomic_DNA"/>
</dbReference>
<dbReference type="AlphaFoldDB" id="A0A4Z2IH42"/>